<organism evidence="11 12">
    <name type="scientific">Folsomia candida</name>
    <name type="common">Springtail</name>
    <dbReference type="NCBI Taxonomy" id="158441"/>
    <lineage>
        <taxon>Eukaryota</taxon>
        <taxon>Metazoa</taxon>
        <taxon>Ecdysozoa</taxon>
        <taxon>Arthropoda</taxon>
        <taxon>Hexapoda</taxon>
        <taxon>Collembola</taxon>
        <taxon>Entomobryomorpha</taxon>
        <taxon>Isotomoidea</taxon>
        <taxon>Isotomidae</taxon>
        <taxon>Proisotominae</taxon>
        <taxon>Folsomia</taxon>
    </lineage>
</organism>
<proteinExistence type="predicted"/>
<reference evidence="11 12" key="1">
    <citation type="submission" date="2015-12" db="EMBL/GenBank/DDBJ databases">
        <title>The genome of Folsomia candida.</title>
        <authorList>
            <person name="Faddeeva A."/>
            <person name="Derks M.F."/>
            <person name="Anvar Y."/>
            <person name="Smit S."/>
            <person name="Van Straalen N."/>
            <person name="Roelofs D."/>
        </authorList>
    </citation>
    <scope>NUCLEOTIDE SEQUENCE [LARGE SCALE GENOMIC DNA]</scope>
    <source>
        <strain evidence="11 12">VU population</strain>
        <tissue evidence="11">Whole body</tissue>
    </source>
</reference>
<evidence type="ECO:0000256" key="8">
    <source>
        <dbReference type="SAM" id="MobiDB-lite"/>
    </source>
</evidence>
<dbReference type="OrthoDB" id="75923at2759"/>
<evidence type="ECO:0000256" key="5">
    <source>
        <dbReference type="ARBA" id="ARBA00022884"/>
    </source>
</evidence>
<dbReference type="InterPro" id="IPR035979">
    <property type="entry name" value="RBD_domain_sf"/>
</dbReference>
<keyword evidence="3 7" id="KW-0863">Zinc-finger</keyword>
<evidence type="ECO:0000256" key="1">
    <source>
        <dbReference type="ARBA" id="ARBA00022723"/>
    </source>
</evidence>
<dbReference type="InterPro" id="IPR012677">
    <property type="entry name" value="Nucleotide-bd_a/b_plait_sf"/>
</dbReference>
<evidence type="ECO:0000256" key="2">
    <source>
        <dbReference type="ARBA" id="ARBA00022737"/>
    </source>
</evidence>
<dbReference type="InterPro" id="IPR000504">
    <property type="entry name" value="RRM_dom"/>
</dbReference>
<dbReference type="GO" id="GO:0008270">
    <property type="term" value="F:zinc ion binding"/>
    <property type="evidence" value="ECO:0007669"/>
    <property type="project" value="UniProtKB-KW"/>
</dbReference>
<dbReference type="PROSITE" id="PS50102">
    <property type="entry name" value="RRM"/>
    <property type="match status" value="1"/>
</dbReference>
<protein>
    <submittedName>
        <fullName evidence="11">Zinc finger CCCH domain-containing protein 5</fullName>
    </submittedName>
</protein>
<evidence type="ECO:0000259" key="10">
    <source>
        <dbReference type="PROSITE" id="PS50103"/>
    </source>
</evidence>
<dbReference type="GO" id="GO:0000398">
    <property type="term" value="P:mRNA splicing, via spliceosome"/>
    <property type="evidence" value="ECO:0007669"/>
    <property type="project" value="InterPro"/>
</dbReference>
<evidence type="ECO:0000256" key="6">
    <source>
        <dbReference type="PROSITE-ProRule" id="PRU00176"/>
    </source>
</evidence>
<evidence type="ECO:0000256" key="3">
    <source>
        <dbReference type="ARBA" id="ARBA00022771"/>
    </source>
</evidence>
<dbReference type="PRINTS" id="PR01848">
    <property type="entry name" value="U2AUXFACTOR"/>
</dbReference>
<feature type="region of interest" description="Disordered" evidence="8">
    <location>
        <begin position="204"/>
        <end position="310"/>
    </location>
</feature>
<dbReference type="EMBL" id="LNIX01000007">
    <property type="protein sequence ID" value="OXA51586.1"/>
    <property type="molecule type" value="Genomic_DNA"/>
</dbReference>
<feature type="compositionally biased region" description="Basic and acidic residues" evidence="8">
    <location>
        <begin position="235"/>
        <end position="245"/>
    </location>
</feature>
<dbReference type="PROSITE" id="PS50103">
    <property type="entry name" value="ZF_C3H1"/>
    <property type="match status" value="2"/>
</dbReference>
<keyword evidence="2" id="KW-0677">Repeat</keyword>
<dbReference type="Proteomes" id="UP000198287">
    <property type="component" value="Unassembled WGS sequence"/>
</dbReference>
<dbReference type="SMART" id="SM00356">
    <property type="entry name" value="ZnF_C3H1"/>
    <property type="match status" value="2"/>
</dbReference>
<accession>A0A226E502</accession>
<dbReference type="GO" id="GO:0089701">
    <property type="term" value="C:U2AF complex"/>
    <property type="evidence" value="ECO:0007669"/>
    <property type="project" value="InterPro"/>
</dbReference>
<feature type="zinc finger region" description="C3H1-type" evidence="7">
    <location>
        <begin position="7"/>
        <end position="35"/>
    </location>
</feature>
<dbReference type="InterPro" id="IPR009145">
    <property type="entry name" value="U2AF_small"/>
</dbReference>
<feature type="domain" description="C3H1-type" evidence="10">
    <location>
        <begin position="7"/>
        <end position="35"/>
    </location>
</feature>
<dbReference type="InterPro" id="IPR000571">
    <property type="entry name" value="Znf_CCCH"/>
</dbReference>
<dbReference type="GO" id="GO:0003723">
    <property type="term" value="F:RNA binding"/>
    <property type="evidence" value="ECO:0007669"/>
    <property type="project" value="UniProtKB-UniRule"/>
</dbReference>
<dbReference type="SUPFAM" id="SSF54928">
    <property type="entry name" value="RNA-binding domain, RBD"/>
    <property type="match status" value="1"/>
</dbReference>
<feature type="compositionally biased region" description="Polar residues" evidence="8">
    <location>
        <begin position="222"/>
        <end position="233"/>
    </location>
</feature>
<feature type="domain" description="C3H1-type" evidence="10">
    <location>
        <begin position="147"/>
        <end position="174"/>
    </location>
</feature>
<keyword evidence="5 6" id="KW-0694">RNA-binding</keyword>
<evidence type="ECO:0000313" key="11">
    <source>
        <dbReference type="EMBL" id="OXA51586.1"/>
    </source>
</evidence>
<feature type="domain" description="RRM" evidence="9">
    <location>
        <begin position="39"/>
        <end position="145"/>
    </location>
</feature>
<keyword evidence="1 7" id="KW-0479">Metal-binding</keyword>
<dbReference type="CDD" id="cd12540">
    <property type="entry name" value="RRM_U2AFBPL"/>
    <property type="match status" value="1"/>
</dbReference>
<gene>
    <name evidence="11" type="ORF">Fcan01_13848</name>
</gene>
<dbReference type="STRING" id="158441.A0A226E502"/>
<dbReference type="SMART" id="SM00361">
    <property type="entry name" value="RRM_1"/>
    <property type="match status" value="1"/>
</dbReference>
<comment type="caution">
    <text evidence="11">The sequence shown here is derived from an EMBL/GenBank/DDBJ whole genome shotgun (WGS) entry which is preliminary data.</text>
</comment>
<dbReference type="InterPro" id="IPR003954">
    <property type="entry name" value="RRM_euk-type"/>
</dbReference>
<dbReference type="PANTHER" id="PTHR12620">
    <property type="entry name" value="U2 SNRNP AUXILIARY FACTOR, SMALL SUBUNIT"/>
    <property type="match status" value="1"/>
</dbReference>
<evidence type="ECO:0000259" key="9">
    <source>
        <dbReference type="PROSITE" id="PS50102"/>
    </source>
</evidence>
<dbReference type="AlphaFoldDB" id="A0A226E502"/>
<feature type="zinc finger region" description="C3H1-type" evidence="7">
    <location>
        <begin position="147"/>
        <end position="174"/>
    </location>
</feature>
<dbReference type="Gene3D" id="3.30.70.330">
    <property type="match status" value="1"/>
</dbReference>
<feature type="compositionally biased region" description="Basic residues" evidence="8">
    <location>
        <begin position="266"/>
        <end position="310"/>
    </location>
</feature>
<dbReference type="OMA" id="ARRRDAX"/>
<dbReference type="Pfam" id="PF00076">
    <property type="entry name" value="RRM_1"/>
    <property type="match status" value="1"/>
</dbReference>
<sequence>MPEGYDSTGQETCKLFVKTGACRFFDRCKLLHPTPVLSQTLLVPNFFSHFLLQESLRDEYDMDLGLEYEKSELQIEFLEFYQDVLPEFQKHGKVIQFKVCCNFEAHLRGNVYIQYDNIRSSVEAFRTFNARFYNGRQISLQFVKIDSWRTAICWSFLNRHCVKGGSCNYLHVFRNPTKEFVSADRDFKPVPSYRPSLPEQNRMAAAVLSSSQRMSCPDITPVGSSCMSSTPSTPRHLEDRNRPLDKSSGSNDRSSSRHQPSPSRTDRKRTKSTKRKRSKSRKSKKHKRSKSPGHKKHKSKKSKKTKHKED</sequence>
<name>A0A226E502_FOLCA</name>
<keyword evidence="12" id="KW-1185">Reference proteome</keyword>
<keyword evidence="4 7" id="KW-0862">Zinc</keyword>
<evidence type="ECO:0000256" key="4">
    <source>
        <dbReference type="ARBA" id="ARBA00022833"/>
    </source>
</evidence>
<evidence type="ECO:0000313" key="12">
    <source>
        <dbReference type="Proteomes" id="UP000198287"/>
    </source>
</evidence>
<evidence type="ECO:0000256" key="7">
    <source>
        <dbReference type="PROSITE-ProRule" id="PRU00723"/>
    </source>
</evidence>
<feature type="compositionally biased region" description="Low complexity" evidence="8">
    <location>
        <begin position="247"/>
        <end position="263"/>
    </location>
</feature>